<evidence type="ECO:0000313" key="3">
    <source>
        <dbReference type="Proteomes" id="UP001499959"/>
    </source>
</evidence>
<sequence>MPRTAPPPLPRAAPSPPAVVAAWQSRNAWYHLAAAIAHLVAAAYTQRWMADHWATYWGAQTVIEAVQGLYEGPLLVEFGQWLLMVMLLAYLVLGAVQFVVTAGVFRYSTRRSMLLTFAWFSILSPPAGTLAGLHALRHLRATNGSANAP</sequence>
<evidence type="ECO:0000256" key="1">
    <source>
        <dbReference type="SAM" id="Phobius"/>
    </source>
</evidence>
<reference evidence="3" key="1">
    <citation type="journal article" date="2019" name="Int. J. Syst. Evol. Microbiol.">
        <title>The Global Catalogue of Microorganisms (GCM) 10K type strain sequencing project: providing services to taxonomists for standard genome sequencing and annotation.</title>
        <authorList>
            <consortium name="The Broad Institute Genomics Platform"/>
            <consortium name="The Broad Institute Genome Sequencing Center for Infectious Disease"/>
            <person name="Wu L."/>
            <person name="Ma J."/>
        </authorList>
    </citation>
    <scope>NUCLEOTIDE SEQUENCE [LARGE SCALE GENOMIC DNA]</scope>
    <source>
        <strain evidence="3">JCM 18204</strain>
    </source>
</reference>
<comment type="caution">
    <text evidence="2">The sequence shown here is derived from an EMBL/GenBank/DDBJ whole genome shotgun (WGS) entry which is preliminary data.</text>
</comment>
<feature type="transmembrane region" description="Helical" evidence="1">
    <location>
        <begin position="81"/>
        <end position="105"/>
    </location>
</feature>
<feature type="transmembrane region" description="Helical" evidence="1">
    <location>
        <begin position="117"/>
        <end position="136"/>
    </location>
</feature>
<dbReference type="Proteomes" id="UP001499959">
    <property type="component" value="Unassembled WGS sequence"/>
</dbReference>
<dbReference type="RefSeq" id="WP_345303476.1">
    <property type="nucleotide sequence ID" value="NZ_BAABJE010000010.1"/>
</dbReference>
<protein>
    <submittedName>
        <fullName evidence="2">Uncharacterized protein</fullName>
    </submittedName>
</protein>
<keyword evidence="3" id="KW-1185">Reference proteome</keyword>
<keyword evidence="1" id="KW-1133">Transmembrane helix</keyword>
<gene>
    <name evidence="2" type="ORF">GCM10023307_23100</name>
</gene>
<keyword evidence="1" id="KW-0472">Membrane</keyword>
<evidence type="ECO:0000313" key="2">
    <source>
        <dbReference type="EMBL" id="GAA4796554.1"/>
    </source>
</evidence>
<name>A0ABP9BMK2_9GAMM</name>
<dbReference type="EMBL" id="BAABJE010000010">
    <property type="protein sequence ID" value="GAA4796554.1"/>
    <property type="molecule type" value="Genomic_DNA"/>
</dbReference>
<organism evidence="2 3">
    <name type="scientific">Lysobacter hankyongensis</name>
    <dbReference type="NCBI Taxonomy" id="1176535"/>
    <lineage>
        <taxon>Bacteria</taxon>
        <taxon>Pseudomonadati</taxon>
        <taxon>Pseudomonadota</taxon>
        <taxon>Gammaproteobacteria</taxon>
        <taxon>Lysobacterales</taxon>
        <taxon>Lysobacteraceae</taxon>
        <taxon>Lysobacter</taxon>
    </lineage>
</organism>
<accession>A0ABP9BMK2</accession>
<keyword evidence="1" id="KW-0812">Transmembrane</keyword>
<proteinExistence type="predicted"/>